<evidence type="ECO:0000256" key="5">
    <source>
        <dbReference type="ARBA" id="ARBA00022917"/>
    </source>
</evidence>
<accession>A0A7Z2G7F8</accession>
<dbReference type="PANTHER" id="PTHR32328">
    <property type="entry name" value="L-SERYL-TRNA(SEC) SELENIUM TRANSFERASE"/>
    <property type="match status" value="1"/>
</dbReference>
<evidence type="ECO:0000313" key="11">
    <source>
        <dbReference type="EMBL" id="QGZ56595.1"/>
    </source>
</evidence>
<feature type="domain" description="L-seryl-tRNA selenium transferase N-terminal" evidence="10">
    <location>
        <begin position="24"/>
        <end position="59"/>
    </location>
</feature>
<dbReference type="InterPro" id="IPR004534">
    <property type="entry name" value="SelA_trans"/>
</dbReference>
<comment type="function">
    <text evidence="8">Converts seryl-tRNA(Sec) to selenocysteinyl-tRNA(Sec) required for selenoprotein biosynthesis.</text>
</comment>
<evidence type="ECO:0000256" key="4">
    <source>
        <dbReference type="ARBA" id="ARBA00022898"/>
    </source>
</evidence>
<dbReference type="NCBIfam" id="TIGR00474">
    <property type="entry name" value="selA"/>
    <property type="match status" value="1"/>
</dbReference>
<gene>
    <name evidence="8" type="primary">selA</name>
    <name evidence="11" type="ORF">FAZ97_16615</name>
</gene>
<keyword evidence="6 8" id="KW-0711">Selenium</keyword>
<dbReference type="RefSeq" id="WP_158759551.1">
    <property type="nucleotide sequence ID" value="NZ_CP046910.1"/>
</dbReference>
<dbReference type="GO" id="GO:0004125">
    <property type="term" value="F:L-seryl-tRNA(Sec) selenium transferase activity"/>
    <property type="evidence" value="ECO:0007669"/>
    <property type="project" value="UniProtKB-UniRule"/>
</dbReference>
<dbReference type="FunFam" id="3.40.640.10:FF:000028">
    <property type="entry name" value="L-seryl-tRNA(Sec) selenium transferase"/>
    <property type="match status" value="1"/>
</dbReference>
<dbReference type="Gene3D" id="3.40.640.10">
    <property type="entry name" value="Type I PLP-dependent aspartate aminotransferase-like (Major domain)"/>
    <property type="match status" value="1"/>
</dbReference>
<comment type="pathway">
    <text evidence="8">Aminoacyl-tRNA biosynthesis; selenocysteinyl-tRNA(Sec) biosynthesis; selenocysteinyl-tRNA(Sec) from L-seryl-tRNA(Sec) (bacterial route): step 1/1.</text>
</comment>
<evidence type="ECO:0000256" key="3">
    <source>
        <dbReference type="ARBA" id="ARBA00022679"/>
    </source>
</evidence>
<sequence length="488" mass="52414">MSETVGQAAEHDARTLGALLATMPAVERVIASEEAQPLIAQYGRTQVLDAIRATQDAWRRDARAGVLANEDKDTEPFSLERVIADTVRRLAERTQSRLRPVFNLTGTVLHTNLGRALLPDAAVEAVVQALTQPANLEFDLASGKRGDRDDLIDSLICELTGAEAATVVNNNAAAVLLLLSALANRKEVVVSRGELVEIGGAFRIPDIMSRAGARLREIGTTNRTHLKDYEAAINARTALLMKVHCSNYAISGFTKSVELDELAPLARQHGLPVAVDLGSGTLVDLAQWGLPAEPTVRATVEAGADLVTFSGDKLLGGPQAGLIVGRKELIAKIKKHPLKRALRVGKLTLAALEPVLRLYQAPEFLQERLTTLRLLTRPATQMQEAAQRALPALQRAVGDAYAASVEPMFSQIGSGALPVDVLPSSGLVVRYAGKGGSGRALLKLERALRELPQPVIGRIADDAVRLDLRCLESWAETAFVAQLAELRL</sequence>
<dbReference type="Proteomes" id="UP000434209">
    <property type="component" value="Chromosome 2"/>
</dbReference>
<proteinExistence type="inferred from homology"/>
<dbReference type="InterPro" id="IPR015421">
    <property type="entry name" value="PyrdxlP-dep_Trfase_major"/>
</dbReference>
<name>A0A7Z2G7F8_9BURK</name>
<comment type="subcellular location">
    <subcellularLocation>
        <location evidence="8">Cytoplasm</location>
    </subcellularLocation>
</comment>
<dbReference type="EMBL" id="CP046910">
    <property type="protein sequence ID" value="QGZ56595.1"/>
    <property type="molecule type" value="Genomic_DNA"/>
</dbReference>
<feature type="modified residue" description="N6-(pyridoxal phosphate)lysine" evidence="8 9">
    <location>
        <position position="313"/>
    </location>
</feature>
<evidence type="ECO:0000256" key="7">
    <source>
        <dbReference type="ARBA" id="ARBA00044507"/>
    </source>
</evidence>
<dbReference type="EC" id="2.9.1.1" evidence="8"/>
<keyword evidence="5 8" id="KW-0648">Protein biosynthesis</keyword>
<dbReference type="GO" id="GO:0001514">
    <property type="term" value="P:selenocysteine incorporation"/>
    <property type="evidence" value="ECO:0007669"/>
    <property type="project" value="UniProtKB-UniRule"/>
</dbReference>
<dbReference type="InterPro" id="IPR018319">
    <property type="entry name" value="SelA-like"/>
</dbReference>
<comment type="catalytic activity">
    <reaction evidence="8">
        <text>L-seryl-tRNA(Sec) + selenophosphate + H(+) = L-selenocysteinyl-tRNA(Sec) + phosphate</text>
        <dbReference type="Rhea" id="RHEA:22728"/>
        <dbReference type="Rhea" id="RHEA-COMP:9742"/>
        <dbReference type="Rhea" id="RHEA-COMP:9743"/>
        <dbReference type="ChEBI" id="CHEBI:15378"/>
        <dbReference type="ChEBI" id="CHEBI:16144"/>
        <dbReference type="ChEBI" id="CHEBI:43474"/>
        <dbReference type="ChEBI" id="CHEBI:78533"/>
        <dbReference type="ChEBI" id="CHEBI:78573"/>
        <dbReference type="EC" id="2.9.1.1"/>
    </reaction>
</comment>
<dbReference type="Gene3D" id="3.90.1150.180">
    <property type="match status" value="1"/>
</dbReference>
<dbReference type="AlphaFoldDB" id="A0A7Z2G7F8"/>
<keyword evidence="3 8" id="KW-0808">Transferase</keyword>
<dbReference type="PANTHER" id="PTHR32328:SF0">
    <property type="entry name" value="L-SERYL-TRNA(SEC) SELENIUM TRANSFERASE"/>
    <property type="match status" value="1"/>
</dbReference>
<keyword evidence="12" id="KW-1185">Reference proteome</keyword>
<dbReference type="KEGG" id="pacp:FAZ97_16615"/>
<comment type="similarity">
    <text evidence="7 8">Belongs to the SelA family.</text>
</comment>
<dbReference type="InterPro" id="IPR015424">
    <property type="entry name" value="PyrdxlP-dep_Trfase"/>
</dbReference>
<evidence type="ECO:0000313" key="12">
    <source>
        <dbReference type="Proteomes" id="UP000434209"/>
    </source>
</evidence>
<evidence type="ECO:0000256" key="2">
    <source>
        <dbReference type="ARBA" id="ARBA00022490"/>
    </source>
</evidence>
<reference evidence="11 12" key="1">
    <citation type="submission" date="2019-12" db="EMBL/GenBank/DDBJ databases">
        <title>Paraburkholderia acidiphila 7Q-K02 sp. nov and Paraburkholderia acidisoli DHF22 sp. nov., two strains isolated from forest soil.</title>
        <authorList>
            <person name="Gao Z."/>
            <person name="Qiu L."/>
        </authorList>
    </citation>
    <scope>NUCLEOTIDE SEQUENCE [LARGE SCALE GENOMIC DNA]</scope>
    <source>
        <strain evidence="11 12">7Q-K02</strain>
    </source>
</reference>
<dbReference type="Pfam" id="PF03841">
    <property type="entry name" value="SelA"/>
    <property type="match status" value="1"/>
</dbReference>
<evidence type="ECO:0000256" key="6">
    <source>
        <dbReference type="ARBA" id="ARBA00023266"/>
    </source>
</evidence>
<evidence type="ECO:0000256" key="8">
    <source>
        <dbReference type="HAMAP-Rule" id="MF_00423"/>
    </source>
</evidence>
<protein>
    <recommendedName>
        <fullName evidence="8">L-seryl-tRNA(Sec) selenium transferase</fullName>
        <ecNumber evidence="8">2.9.1.1</ecNumber>
    </recommendedName>
    <alternativeName>
        <fullName evidence="8">Selenocysteine synthase</fullName>
        <shortName evidence="8">Sec synthase</shortName>
    </alternativeName>
    <alternativeName>
        <fullName evidence="8">Selenocysteinyl-tRNA(Sec) synthase</fullName>
    </alternativeName>
</protein>
<dbReference type="InterPro" id="IPR025862">
    <property type="entry name" value="SelA_trans_N_dom"/>
</dbReference>
<dbReference type="SUPFAM" id="SSF53383">
    <property type="entry name" value="PLP-dependent transferases"/>
    <property type="match status" value="1"/>
</dbReference>
<evidence type="ECO:0000256" key="1">
    <source>
        <dbReference type="ARBA" id="ARBA00001933"/>
    </source>
</evidence>
<evidence type="ECO:0000256" key="9">
    <source>
        <dbReference type="PIRSR" id="PIRSR618319-50"/>
    </source>
</evidence>
<dbReference type="HAMAP" id="MF_00423">
    <property type="entry name" value="SelA"/>
    <property type="match status" value="1"/>
</dbReference>
<dbReference type="UniPathway" id="UPA00906">
    <property type="reaction ID" value="UER00896"/>
</dbReference>
<dbReference type="Pfam" id="PF12390">
    <property type="entry name" value="Se-cys_synth_N"/>
    <property type="match status" value="1"/>
</dbReference>
<dbReference type="GO" id="GO:0005737">
    <property type="term" value="C:cytoplasm"/>
    <property type="evidence" value="ECO:0007669"/>
    <property type="project" value="UniProtKB-SubCell"/>
</dbReference>
<dbReference type="OrthoDB" id="9787096at2"/>
<keyword evidence="4 8" id="KW-0663">Pyridoxal phosphate</keyword>
<dbReference type="GO" id="GO:0001717">
    <property type="term" value="P:conversion of seryl-tRNAsec to selenocys-tRNAsec"/>
    <property type="evidence" value="ECO:0007669"/>
    <property type="project" value="UniProtKB-UniRule"/>
</dbReference>
<organism evidence="11 12">
    <name type="scientific">Paraburkholderia acidiphila</name>
    <dbReference type="NCBI Taxonomy" id="2571747"/>
    <lineage>
        <taxon>Bacteria</taxon>
        <taxon>Pseudomonadati</taxon>
        <taxon>Pseudomonadota</taxon>
        <taxon>Betaproteobacteria</taxon>
        <taxon>Burkholderiales</taxon>
        <taxon>Burkholderiaceae</taxon>
        <taxon>Paraburkholderia</taxon>
    </lineage>
</organism>
<comment type="cofactor">
    <cofactor evidence="1 8 9">
        <name>pyridoxal 5'-phosphate</name>
        <dbReference type="ChEBI" id="CHEBI:597326"/>
    </cofactor>
</comment>
<keyword evidence="2 8" id="KW-0963">Cytoplasm</keyword>
<evidence type="ECO:0000259" key="10">
    <source>
        <dbReference type="Pfam" id="PF12390"/>
    </source>
</evidence>